<dbReference type="Proteomes" id="UP000294558">
    <property type="component" value="Unassembled WGS sequence"/>
</dbReference>
<keyword evidence="4" id="KW-1185">Reference proteome</keyword>
<organism evidence="3 4">
    <name type="scientific">Ilumatobacter fluminis</name>
    <dbReference type="NCBI Taxonomy" id="467091"/>
    <lineage>
        <taxon>Bacteria</taxon>
        <taxon>Bacillati</taxon>
        <taxon>Actinomycetota</taxon>
        <taxon>Acidimicrobiia</taxon>
        <taxon>Acidimicrobiales</taxon>
        <taxon>Ilumatobacteraceae</taxon>
        <taxon>Ilumatobacter</taxon>
    </lineage>
</organism>
<feature type="chain" id="PRO_5020761184" description="Fibronectin type-III domain-containing protein" evidence="2">
    <location>
        <begin position="32"/>
        <end position="587"/>
    </location>
</feature>
<accession>A0A4R7I759</accession>
<reference evidence="3 4" key="1">
    <citation type="submission" date="2019-03" db="EMBL/GenBank/DDBJ databases">
        <title>Sequencing the genomes of 1000 actinobacteria strains.</title>
        <authorList>
            <person name="Klenk H.-P."/>
        </authorList>
    </citation>
    <scope>NUCLEOTIDE SEQUENCE [LARGE SCALE GENOMIC DNA]</scope>
    <source>
        <strain evidence="3 4">DSM 18936</strain>
    </source>
</reference>
<feature type="signal peptide" evidence="2">
    <location>
        <begin position="1"/>
        <end position="31"/>
    </location>
</feature>
<dbReference type="AlphaFoldDB" id="A0A4R7I759"/>
<evidence type="ECO:0000313" key="4">
    <source>
        <dbReference type="Proteomes" id="UP000294558"/>
    </source>
</evidence>
<keyword evidence="2" id="KW-0732">Signal</keyword>
<evidence type="ECO:0000256" key="2">
    <source>
        <dbReference type="SAM" id="SignalP"/>
    </source>
</evidence>
<feature type="compositionally biased region" description="Basic and acidic residues" evidence="1">
    <location>
        <begin position="107"/>
        <end position="118"/>
    </location>
</feature>
<dbReference type="RefSeq" id="WP_133870847.1">
    <property type="nucleotide sequence ID" value="NZ_SOAU01000001.1"/>
</dbReference>
<feature type="compositionally biased region" description="Low complexity" evidence="1">
    <location>
        <begin position="29"/>
        <end position="44"/>
    </location>
</feature>
<name>A0A4R7I759_9ACTN</name>
<comment type="caution">
    <text evidence="3">The sequence shown here is derived from an EMBL/GenBank/DDBJ whole genome shotgun (WGS) entry which is preliminary data.</text>
</comment>
<gene>
    <name evidence="3" type="ORF">BDK89_4271</name>
</gene>
<evidence type="ECO:0000313" key="3">
    <source>
        <dbReference type="EMBL" id="TDT18643.1"/>
    </source>
</evidence>
<feature type="compositionally biased region" description="Low complexity" evidence="1">
    <location>
        <begin position="127"/>
        <end position="136"/>
    </location>
</feature>
<proteinExistence type="predicted"/>
<evidence type="ECO:0000256" key="1">
    <source>
        <dbReference type="SAM" id="MobiDB-lite"/>
    </source>
</evidence>
<evidence type="ECO:0008006" key="5">
    <source>
        <dbReference type="Google" id="ProtNLM"/>
    </source>
</evidence>
<protein>
    <recommendedName>
        <fullName evidence="5">Fibronectin type-III domain-containing protein</fullName>
    </recommendedName>
</protein>
<feature type="region of interest" description="Disordered" evidence="1">
    <location>
        <begin position="29"/>
        <end position="192"/>
    </location>
</feature>
<feature type="compositionally biased region" description="Low complexity" evidence="1">
    <location>
        <begin position="58"/>
        <end position="75"/>
    </location>
</feature>
<sequence length="587" mass="61618">MNTSRLTSRQIRTAAAVTVAALIGTAGLAAAAASGGGTSSSSTAPIEIDRTDADPDDTAAATAPASDDVPTTDAPSATVAARPETTAPADTVVDVDATPANDDPSDDHDPSGDGHLEPGDPGEEPDLPGVVPGAIDGPDDPEPDPPAPEPGPTEYLLPVDKPLPQPTVPGPTDLLPGIGGDPDPTPIDGPSDFRVTPLPPHLGTITSGLEGCQLECVTRAQLISNGVTPNVVLEIDATLPVHAEIEITEVGTDSSFHIGKSGYDSEWAIPISPLEPDTQYELELIVIDQDGHSKVFEHHFTTVDVIDGFAGNATGCALHCITEGSVAKTDHHSTVELHVETNTPARLDVWVSTSEPGTIGGNPLLPLEAKVYENPNPATSTTFDVTGLAADTTYHVVARAEDDHGVDYRVGTFHTDDIPLTQLTVGFEKIRLTYDGDKWKSNRGEVSFRWGVDGYTVGNRAEEKMHAPKDIVLSSHNTASFLVPAEGWSIPWIGVSAAERDWDGKAEFCAAGLGVASEPIYLPDCDTRVNVARTPGDVTQADLDTALPCHQYGVTGDRADLPCLFLEAPWQNDEYATFVAMVSVDVG</sequence>
<dbReference type="EMBL" id="SOAU01000001">
    <property type="protein sequence ID" value="TDT18643.1"/>
    <property type="molecule type" value="Genomic_DNA"/>
</dbReference>